<accession>W2G706</accession>
<name>W2G706_PHYNI</name>
<dbReference type="EMBL" id="KI688151">
    <property type="protein sequence ID" value="ETK78719.1"/>
    <property type="molecule type" value="Genomic_DNA"/>
</dbReference>
<sequence>MTKLQATASRNDNAIVFSLERNALSPSYTILRFLYVGICGGQSIGYSGQNPIQLRRRGEEAEAMYSKFDR</sequence>
<organism evidence="1">
    <name type="scientific">Phytophthora nicotianae</name>
    <name type="common">Potato buckeye rot agent</name>
    <name type="synonym">Phytophthora parasitica</name>
    <dbReference type="NCBI Taxonomy" id="4792"/>
    <lineage>
        <taxon>Eukaryota</taxon>
        <taxon>Sar</taxon>
        <taxon>Stramenopiles</taxon>
        <taxon>Oomycota</taxon>
        <taxon>Peronosporomycetes</taxon>
        <taxon>Peronosporales</taxon>
        <taxon>Peronosporaceae</taxon>
        <taxon>Phytophthora</taxon>
    </lineage>
</organism>
<dbReference type="Proteomes" id="UP000053236">
    <property type="component" value="Unassembled WGS sequence"/>
</dbReference>
<dbReference type="AlphaFoldDB" id="W2G706"/>
<evidence type="ECO:0000313" key="1">
    <source>
        <dbReference type="EMBL" id="ETK78719.1"/>
    </source>
</evidence>
<reference evidence="1" key="1">
    <citation type="submission" date="2013-11" db="EMBL/GenBank/DDBJ databases">
        <title>The Genome Sequence of Phytophthora parasitica CJ02B3.</title>
        <authorList>
            <consortium name="The Broad Institute Genomics Platform"/>
            <person name="Russ C."/>
            <person name="Tyler B."/>
            <person name="Panabieres F."/>
            <person name="Shan W."/>
            <person name="Tripathy S."/>
            <person name="Grunwald N."/>
            <person name="Machado M."/>
            <person name="Johnson C.S."/>
            <person name="Arredondo F."/>
            <person name="Hong C."/>
            <person name="Coffey M."/>
            <person name="Young S.K."/>
            <person name="Zeng Q."/>
            <person name="Gargeya S."/>
            <person name="Fitzgerald M."/>
            <person name="Abouelleil A."/>
            <person name="Alvarado L."/>
            <person name="Chapman S.B."/>
            <person name="Gainer-Dewar J."/>
            <person name="Goldberg J."/>
            <person name="Griggs A."/>
            <person name="Gujja S."/>
            <person name="Hansen M."/>
            <person name="Howarth C."/>
            <person name="Imamovic A."/>
            <person name="Ireland A."/>
            <person name="Larimer J."/>
            <person name="McCowan C."/>
            <person name="Murphy C."/>
            <person name="Pearson M."/>
            <person name="Poon T.W."/>
            <person name="Priest M."/>
            <person name="Roberts A."/>
            <person name="Saif S."/>
            <person name="Shea T."/>
            <person name="Sykes S."/>
            <person name="Wortman J."/>
            <person name="Nusbaum C."/>
            <person name="Birren B."/>
        </authorList>
    </citation>
    <scope>NUCLEOTIDE SEQUENCE [LARGE SCALE GENOMIC DNA]</scope>
    <source>
        <strain evidence="1">CJ02B3</strain>
    </source>
</reference>
<gene>
    <name evidence="1" type="ORF">L915_15330</name>
</gene>
<protein>
    <submittedName>
        <fullName evidence="1">Uncharacterized protein</fullName>
    </submittedName>
</protein>
<proteinExistence type="predicted"/>